<dbReference type="Proteomes" id="UP001148018">
    <property type="component" value="Unassembled WGS sequence"/>
</dbReference>
<evidence type="ECO:0000256" key="1">
    <source>
        <dbReference type="SAM" id="MobiDB-lite"/>
    </source>
</evidence>
<accession>A0A9Q0EAW2</accession>
<feature type="region of interest" description="Disordered" evidence="1">
    <location>
        <begin position="282"/>
        <end position="301"/>
    </location>
</feature>
<feature type="non-terminal residue" evidence="2">
    <location>
        <position position="1"/>
    </location>
</feature>
<evidence type="ECO:0000313" key="3">
    <source>
        <dbReference type="Proteomes" id="UP001148018"/>
    </source>
</evidence>
<reference evidence="2" key="1">
    <citation type="submission" date="2022-07" db="EMBL/GenBank/DDBJ databases">
        <title>Chromosome-level genome of Muraenolepis orangiensis.</title>
        <authorList>
            <person name="Kim J."/>
        </authorList>
    </citation>
    <scope>NUCLEOTIDE SEQUENCE</scope>
    <source>
        <strain evidence="2">KU_S4_2022</strain>
        <tissue evidence="2">Muscle</tissue>
    </source>
</reference>
<dbReference type="AlphaFoldDB" id="A0A9Q0EAW2"/>
<proteinExistence type="predicted"/>
<comment type="caution">
    <text evidence="2">The sequence shown here is derived from an EMBL/GenBank/DDBJ whole genome shotgun (WGS) entry which is preliminary data.</text>
</comment>
<gene>
    <name evidence="2" type="ORF">NHX12_029805</name>
</gene>
<organism evidence="2 3">
    <name type="scientific">Muraenolepis orangiensis</name>
    <name type="common">Patagonian moray cod</name>
    <dbReference type="NCBI Taxonomy" id="630683"/>
    <lineage>
        <taxon>Eukaryota</taxon>
        <taxon>Metazoa</taxon>
        <taxon>Chordata</taxon>
        <taxon>Craniata</taxon>
        <taxon>Vertebrata</taxon>
        <taxon>Euteleostomi</taxon>
        <taxon>Actinopterygii</taxon>
        <taxon>Neopterygii</taxon>
        <taxon>Teleostei</taxon>
        <taxon>Neoteleostei</taxon>
        <taxon>Acanthomorphata</taxon>
        <taxon>Zeiogadaria</taxon>
        <taxon>Gadariae</taxon>
        <taxon>Gadiformes</taxon>
        <taxon>Muraenolepidoidei</taxon>
        <taxon>Muraenolepididae</taxon>
        <taxon>Muraenolepis</taxon>
    </lineage>
</organism>
<name>A0A9Q0EAW2_9TELE</name>
<feature type="region of interest" description="Disordered" evidence="1">
    <location>
        <begin position="345"/>
        <end position="407"/>
    </location>
</feature>
<keyword evidence="3" id="KW-1185">Reference proteome</keyword>
<dbReference type="EMBL" id="JANIIK010000046">
    <property type="protein sequence ID" value="KAJ3602045.1"/>
    <property type="molecule type" value="Genomic_DNA"/>
</dbReference>
<evidence type="ECO:0000313" key="2">
    <source>
        <dbReference type="EMBL" id="KAJ3602045.1"/>
    </source>
</evidence>
<protein>
    <recommendedName>
        <fullName evidence="4">Polyhomeotic-like protein 2</fullName>
    </recommendedName>
</protein>
<dbReference type="OrthoDB" id="2390104at2759"/>
<sequence length="407" mass="42948">VIHQALHRQPNTAAQYLQQMYAAQQQHLMLQTAALQQQHNLSTNGTTSQQAASSQTTINLNTSHTTAQLISRAQSVSSAPASISQQAVLLGSPSSPTTLTASQAQMYLRAQMVARSLGRAVPLSSQLIFTPTATVTAVQSEGSVQQQAASCQNQVQNLAIRGQQGASTGSSQSHAPQALSLKQTPVPIQPATLIRNPCPQSVGVGAMGKGPGHADGPSEAGKKAEPEVRAINMSRNHNSSAGAPPLIAPAYTQIQPHSLQNAQSSHRPQGQLLQTASIQPCQHPVPVLPKPGPHPTSGHHQATIFHNTLTPQALNASLSHAKAQPVQLTAINLQIQPTASRMIQDCKDKPTSKPIEQQPKASLPAPPVGPPQGKEPASSGLERAKVTLLEDEERERLSGRQSYVLMA</sequence>
<evidence type="ECO:0008006" key="4">
    <source>
        <dbReference type="Google" id="ProtNLM"/>
    </source>
</evidence>